<evidence type="ECO:0000256" key="1">
    <source>
        <dbReference type="ARBA" id="ARBA00012552"/>
    </source>
</evidence>
<dbReference type="PANTHER" id="PTHR47959:SF1">
    <property type="entry name" value="ATP-DEPENDENT RNA HELICASE DBPA"/>
    <property type="match status" value="1"/>
</dbReference>
<dbReference type="AlphaFoldDB" id="A0A151WQ97"/>
<protein>
    <recommendedName>
        <fullName evidence="1">RNA helicase</fullName>
        <ecNumber evidence="1">3.6.4.13</ecNumber>
    </recommendedName>
</protein>
<reference evidence="10 11" key="1">
    <citation type="submission" date="2015-09" db="EMBL/GenBank/DDBJ databases">
        <title>Trachymyrmex zeteki WGS genome.</title>
        <authorList>
            <person name="Nygaard S."/>
            <person name="Hu H."/>
            <person name="Boomsma J."/>
            <person name="Zhang G."/>
        </authorList>
    </citation>
    <scope>NUCLEOTIDE SEQUENCE [LARGE SCALE GENOMIC DNA]</scope>
    <source>
        <strain evidence="10">Tzet28-1</strain>
        <tissue evidence="10">Whole body</tissue>
    </source>
</reference>
<keyword evidence="3" id="KW-0378">Hydrolase</keyword>
<dbReference type="EC" id="3.6.4.13" evidence="1"/>
<accession>A0A151WQ97</accession>
<dbReference type="GO" id="GO:0016787">
    <property type="term" value="F:hydrolase activity"/>
    <property type="evidence" value="ECO:0007669"/>
    <property type="project" value="UniProtKB-KW"/>
</dbReference>
<evidence type="ECO:0000259" key="7">
    <source>
        <dbReference type="PROSITE" id="PS51192"/>
    </source>
</evidence>
<dbReference type="InterPro" id="IPR027417">
    <property type="entry name" value="P-loop_NTPase"/>
</dbReference>
<evidence type="ECO:0000259" key="8">
    <source>
        <dbReference type="PROSITE" id="PS51194"/>
    </source>
</evidence>
<feature type="domain" description="Helicase ATP-binding" evidence="7">
    <location>
        <begin position="357"/>
        <end position="547"/>
    </location>
</feature>
<keyword evidence="4 10" id="KW-0347">Helicase</keyword>
<dbReference type="SUPFAM" id="SSF52540">
    <property type="entry name" value="P-loop containing nucleoside triphosphate hydrolases"/>
    <property type="match status" value="1"/>
</dbReference>
<dbReference type="Pfam" id="PF16087">
    <property type="entry name" value="DUF4817"/>
    <property type="match status" value="1"/>
</dbReference>
<dbReference type="Proteomes" id="UP000075809">
    <property type="component" value="Unassembled WGS sequence"/>
</dbReference>
<feature type="domain" description="DEAD-box RNA helicase Q" evidence="9">
    <location>
        <begin position="326"/>
        <end position="354"/>
    </location>
</feature>
<dbReference type="SMART" id="SM00490">
    <property type="entry name" value="HELICc"/>
    <property type="match status" value="1"/>
</dbReference>
<evidence type="ECO:0000256" key="6">
    <source>
        <dbReference type="PROSITE-ProRule" id="PRU00552"/>
    </source>
</evidence>
<dbReference type="PANTHER" id="PTHR47959">
    <property type="entry name" value="ATP-DEPENDENT RNA HELICASE RHLE-RELATED"/>
    <property type="match status" value="1"/>
</dbReference>
<dbReference type="GO" id="GO:0003724">
    <property type="term" value="F:RNA helicase activity"/>
    <property type="evidence" value="ECO:0007669"/>
    <property type="project" value="UniProtKB-EC"/>
</dbReference>
<dbReference type="GO" id="GO:0005829">
    <property type="term" value="C:cytosol"/>
    <property type="evidence" value="ECO:0007669"/>
    <property type="project" value="TreeGrafter"/>
</dbReference>
<keyword evidence="11" id="KW-1185">Reference proteome</keyword>
<evidence type="ECO:0000259" key="9">
    <source>
        <dbReference type="PROSITE" id="PS51195"/>
    </source>
</evidence>
<organism evidence="10 11">
    <name type="scientific">Mycetomoellerius zeteki</name>
    <dbReference type="NCBI Taxonomy" id="64791"/>
    <lineage>
        <taxon>Eukaryota</taxon>
        <taxon>Metazoa</taxon>
        <taxon>Ecdysozoa</taxon>
        <taxon>Arthropoda</taxon>
        <taxon>Hexapoda</taxon>
        <taxon>Insecta</taxon>
        <taxon>Pterygota</taxon>
        <taxon>Neoptera</taxon>
        <taxon>Endopterygota</taxon>
        <taxon>Hymenoptera</taxon>
        <taxon>Apocrita</taxon>
        <taxon>Aculeata</taxon>
        <taxon>Formicoidea</taxon>
        <taxon>Formicidae</taxon>
        <taxon>Myrmicinae</taxon>
        <taxon>Mycetomoellerius</taxon>
    </lineage>
</organism>
<gene>
    <name evidence="10" type="ORF">ALC60_10910</name>
</gene>
<keyword evidence="5" id="KW-0067">ATP-binding</keyword>
<dbReference type="GO" id="GO:0003676">
    <property type="term" value="F:nucleic acid binding"/>
    <property type="evidence" value="ECO:0007669"/>
    <property type="project" value="InterPro"/>
</dbReference>
<dbReference type="EMBL" id="KQ982843">
    <property type="protein sequence ID" value="KYQ50034.1"/>
    <property type="molecule type" value="Genomic_DNA"/>
</dbReference>
<proteinExistence type="predicted"/>
<dbReference type="Gene3D" id="3.40.50.300">
    <property type="entry name" value="P-loop containing nucleotide triphosphate hydrolases"/>
    <property type="match status" value="2"/>
</dbReference>
<dbReference type="Pfam" id="PF00270">
    <property type="entry name" value="DEAD"/>
    <property type="match status" value="1"/>
</dbReference>
<dbReference type="PROSITE" id="PS51192">
    <property type="entry name" value="HELICASE_ATP_BIND_1"/>
    <property type="match status" value="1"/>
</dbReference>
<dbReference type="SMART" id="SM00487">
    <property type="entry name" value="DEXDc"/>
    <property type="match status" value="1"/>
</dbReference>
<dbReference type="CDD" id="cd17948">
    <property type="entry name" value="DEADc_DDX28"/>
    <property type="match status" value="1"/>
</dbReference>
<evidence type="ECO:0000256" key="5">
    <source>
        <dbReference type="ARBA" id="ARBA00022840"/>
    </source>
</evidence>
<dbReference type="GO" id="GO:0005524">
    <property type="term" value="F:ATP binding"/>
    <property type="evidence" value="ECO:0007669"/>
    <property type="project" value="UniProtKB-KW"/>
</dbReference>
<dbReference type="CDD" id="cd18787">
    <property type="entry name" value="SF2_C_DEAD"/>
    <property type="match status" value="1"/>
</dbReference>
<evidence type="ECO:0000313" key="11">
    <source>
        <dbReference type="Proteomes" id="UP000075809"/>
    </source>
</evidence>
<dbReference type="InterPro" id="IPR001650">
    <property type="entry name" value="Helicase_C-like"/>
</dbReference>
<dbReference type="Pfam" id="PF00271">
    <property type="entry name" value="Helicase_C"/>
    <property type="match status" value="1"/>
</dbReference>
<feature type="domain" description="Helicase C-terminal" evidence="8">
    <location>
        <begin position="571"/>
        <end position="729"/>
    </location>
</feature>
<feature type="short sequence motif" description="Q motif" evidence="6">
    <location>
        <begin position="326"/>
        <end position="354"/>
    </location>
</feature>
<keyword evidence="2" id="KW-0547">Nucleotide-binding</keyword>
<dbReference type="InterPro" id="IPR011545">
    <property type="entry name" value="DEAD/DEAH_box_helicase_dom"/>
</dbReference>
<evidence type="ECO:0000256" key="4">
    <source>
        <dbReference type="ARBA" id="ARBA00022806"/>
    </source>
</evidence>
<name>A0A151WQ97_9HYME</name>
<evidence type="ECO:0000256" key="3">
    <source>
        <dbReference type="ARBA" id="ARBA00022801"/>
    </source>
</evidence>
<evidence type="ECO:0000256" key="2">
    <source>
        <dbReference type="ARBA" id="ARBA00022741"/>
    </source>
</evidence>
<dbReference type="InterPro" id="IPR014001">
    <property type="entry name" value="Helicase_ATP-bd"/>
</dbReference>
<evidence type="ECO:0000313" key="10">
    <source>
        <dbReference type="EMBL" id="KYQ50034.1"/>
    </source>
</evidence>
<dbReference type="PROSITE" id="PS51194">
    <property type="entry name" value="HELICASE_CTER"/>
    <property type="match status" value="1"/>
</dbReference>
<sequence length="748" mass="86387">MPRTYSNSEYADMVFVYGFCNGNALKAVREYARRFPNRRVPNRRVFMLTFNRLRETGSFSIRQENNRFQAALRRDLQAGNRILQHFDNHPETSVRNASAVLGVSPQTIWRTVKGDNRYPYHIQKVQNLLPQDHWNRLNFCNWYLQTCHNDILFPSKIMWSDEATFTRGGIINQRNTPTCVAMAASRSKSPIDPKKTAACRALCARFLQRGPRFYNLYQRTAFIQFTQLQRCYRKSFKKKSYVKRTEAPKDIKGEVPIIVCRRKEFNFYEGQEYSKYKPIPLVSKGWHHYKSKGDYFYIYPLTNVTKEAYSKSFKEKKEEEEEELHDSFKYFGLNPQLIDILKRYSITKPLKIQKIGIPKILNGANTVIAAETGCGKTLTYLLPMIDEVLRWKELVGHRYNTPLGLIVTPTRELAFQIGLEAKKICQYLGIRTKTITGGKTKKMMLDPPVEEVDIVVASFGVISKLTTTKIYKLDMVRHLVLDEADALFHETFEEKLQIFLRKVPLGFVQNPDDNKLPISAQFTLASATMPSRMSEVLEDIINVQSLEHVTSNKLHHILVPQKFIRVGPSDKPTALLKYIKSKVANKEQVIIFNNSNTTCNWVSMFLNNSNIQTVSLNGDMELYDRQNKYASFKSGKSYVLCTTNAGSRGLDTVTVRHVLNYEFPNATADYIHRCGRTGRIGNIKDCRVDNFISTLNDIAVVQKIERAVRKSKPIPIFDIRVPKEEDDVYEPFGSQIETEEKQEFSIPY</sequence>
<dbReference type="InterPro" id="IPR014014">
    <property type="entry name" value="RNA_helicase_DEAD_Q_motif"/>
</dbReference>
<dbReference type="InterPro" id="IPR050079">
    <property type="entry name" value="DEAD_box_RNA_helicase"/>
</dbReference>
<dbReference type="InterPro" id="IPR032135">
    <property type="entry name" value="DUF4817"/>
</dbReference>
<dbReference type="STRING" id="64791.A0A151WQ97"/>
<dbReference type="PROSITE" id="PS51195">
    <property type="entry name" value="Q_MOTIF"/>
    <property type="match status" value="1"/>
</dbReference>